<feature type="compositionally biased region" description="Low complexity" evidence="2">
    <location>
        <begin position="400"/>
        <end position="413"/>
    </location>
</feature>
<dbReference type="SUPFAM" id="SSF103473">
    <property type="entry name" value="MFS general substrate transporter"/>
    <property type="match status" value="1"/>
</dbReference>
<evidence type="ECO:0000256" key="2">
    <source>
        <dbReference type="SAM" id="MobiDB-lite"/>
    </source>
</evidence>
<feature type="domain" description="Major facilitator superfamily (MFS) profile" evidence="4">
    <location>
        <begin position="1"/>
        <end position="363"/>
    </location>
</feature>
<dbReference type="PANTHER" id="PTHR21669:SF28">
    <property type="entry name" value="YEMANUCLEIN"/>
    <property type="match status" value="1"/>
</dbReference>
<dbReference type="STRING" id="52838.A0A4S8K814"/>
<feature type="region of interest" description="Disordered" evidence="2">
    <location>
        <begin position="1173"/>
        <end position="1232"/>
    </location>
</feature>
<dbReference type="FunFam" id="1.20.1250.20:FF:000199">
    <property type="entry name" value="Probable anion transporter 7"/>
    <property type="match status" value="1"/>
</dbReference>
<feature type="region of interest" description="Disordered" evidence="2">
    <location>
        <begin position="584"/>
        <end position="621"/>
    </location>
</feature>
<comment type="caution">
    <text evidence="5">The sequence shown here is derived from an EMBL/GenBank/DDBJ whole genome shotgun (WGS) entry which is preliminary data.</text>
</comment>
<evidence type="ECO:0000313" key="5">
    <source>
        <dbReference type="EMBL" id="THU71121.1"/>
    </source>
</evidence>
<feature type="compositionally biased region" description="Basic and acidic residues" evidence="2">
    <location>
        <begin position="1197"/>
        <end position="1208"/>
    </location>
</feature>
<dbReference type="Gene3D" id="1.20.1250.20">
    <property type="entry name" value="MFS general substrate transporter like domains"/>
    <property type="match status" value="2"/>
</dbReference>
<evidence type="ECO:0000313" key="6">
    <source>
        <dbReference type="Proteomes" id="UP000317650"/>
    </source>
</evidence>
<name>A0A4S8K814_MUSBA</name>
<organism evidence="5 6">
    <name type="scientific">Musa balbisiana</name>
    <name type="common">Banana</name>
    <dbReference type="NCBI Taxonomy" id="52838"/>
    <lineage>
        <taxon>Eukaryota</taxon>
        <taxon>Viridiplantae</taxon>
        <taxon>Streptophyta</taxon>
        <taxon>Embryophyta</taxon>
        <taxon>Tracheophyta</taxon>
        <taxon>Spermatophyta</taxon>
        <taxon>Magnoliopsida</taxon>
        <taxon>Liliopsida</taxon>
        <taxon>Zingiberales</taxon>
        <taxon>Musaceae</taxon>
        <taxon>Musa</taxon>
    </lineage>
</organism>
<feature type="compositionally biased region" description="Pro residues" evidence="2">
    <location>
        <begin position="382"/>
        <end position="399"/>
    </location>
</feature>
<dbReference type="EMBL" id="PYDT01000002">
    <property type="protein sequence ID" value="THU71121.1"/>
    <property type="molecule type" value="Genomic_DNA"/>
</dbReference>
<dbReference type="GO" id="GO:0006325">
    <property type="term" value="P:chromatin organization"/>
    <property type="evidence" value="ECO:0007669"/>
    <property type="project" value="TreeGrafter"/>
</dbReference>
<dbReference type="InterPro" id="IPR036259">
    <property type="entry name" value="MFS_trans_sf"/>
</dbReference>
<dbReference type="InterPro" id="IPR020846">
    <property type="entry name" value="MFS_dom"/>
</dbReference>
<feature type="transmembrane region" description="Helical" evidence="3">
    <location>
        <begin position="241"/>
        <end position="260"/>
    </location>
</feature>
<dbReference type="PROSITE" id="PS50850">
    <property type="entry name" value="MFS"/>
    <property type="match status" value="1"/>
</dbReference>
<dbReference type="Pfam" id="PF08729">
    <property type="entry name" value="HUN"/>
    <property type="match status" value="1"/>
</dbReference>
<dbReference type="Proteomes" id="UP000317650">
    <property type="component" value="Chromosome 8"/>
</dbReference>
<keyword evidence="3" id="KW-0472">Membrane</keyword>
<feature type="region of interest" description="Disordered" evidence="2">
    <location>
        <begin position="1121"/>
        <end position="1149"/>
    </location>
</feature>
<feature type="transmembrane region" description="Helical" evidence="3">
    <location>
        <begin position="88"/>
        <end position="107"/>
    </location>
</feature>
<keyword evidence="6" id="KW-1185">Reference proteome</keyword>
<evidence type="ECO:0000256" key="3">
    <source>
        <dbReference type="SAM" id="Phobius"/>
    </source>
</evidence>
<dbReference type="GO" id="GO:0005634">
    <property type="term" value="C:nucleus"/>
    <property type="evidence" value="ECO:0007669"/>
    <property type="project" value="TreeGrafter"/>
</dbReference>
<reference evidence="5 6" key="1">
    <citation type="journal article" date="2019" name="Nat. Plants">
        <title>Genome sequencing of Musa balbisiana reveals subgenome evolution and function divergence in polyploid bananas.</title>
        <authorList>
            <person name="Yao X."/>
        </authorList>
    </citation>
    <scope>NUCLEOTIDE SEQUENCE [LARGE SCALE GENOMIC DNA]</scope>
    <source>
        <strain evidence="6">cv. DH-PKW</strain>
        <tissue evidence="5">Leaves</tissue>
    </source>
</reference>
<accession>A0A4S8K814</accession>
<feature type="compositionally biased region" description="Basic and acidic residues" evidence="2">
    <location>
        <begin position="1173"/>
        <end position="1187"/>
    </location>
</feature>
<evidence type="ECO:0000256" key="1">
    <source>
        <dbReference type="ARBA" id="ARBA00004141"/>
    </source>
</evidence>
<dbReference type="AlphaFoldDB" id="A0A4S8K814"/>
<feature type="transmembrane region" description="Helical" evidence="3">
    <location>
        <begin position="207"/>
        <end position="229"/>
    </location>
</feature>
<dbReference type="Pfam" id="PF07690">
    <property type="entry name" value="MFS_1"/>
    <property type="match status" value="1"/>
</dbReference>
<keyword evidence="3" id="KW-0812">Transmembrane</keyword>
<dbReference type="InterPro" id="IPR011701">
    <property type="entry name" value="MFS"/>
</dbReference>
<feature type="transmembrane region" description="Helical" evidence="3">
    <location>
        <begin position="57"/>
        <end position="76"/>
    </location>
</feature>
<evidence type="ECO:0000259" key="4">
    <source>
        <dbReference type="PROSITE" id="PS50850"/>
    </source>
</evidence>
<feature type="transmembrane region" description="Helical" evidence="3">
    <location>
        <begin position="164"/>
        <end position="187"/>
    </location>
</feature>
<dbReference type="GO" id="GO:0016020">
    <property type="term" value="C:membrane"/>
    <property type="evidence" value="ECO:0007669"/>
    <property type="project" value="UniProtKB-SubCell"/>
</dbReference>
<proteinExistence type="predicted"/>
<protein>
    <recommendedName>
        <fullName evidence="4">Major facilitator superfamily (MFS) profile domain-containing protein</fullName>
    </recommendedName>
</protein>
<dbReference type="InterPro" id="IPR014840">
    <property type="entry name" value="HRD"/>
</dbReference>
<feature type="region of interest" description="Disordered" evidence="2">
    <location>
        <begin position="377"/>
        <end position="428"/>
    </location>
</feature>
<keyword evidence="3" id="KW-1133">Transmembrane helix</keyword>
<feature type="transmembrane region" description="Helical" evidence="3">
    <location>
        <begin position="24"/>
        <end position="45"/>
    </location>
</feature>
<sequence length="1232" mass="135628">MSFVLWSLICAVVPLDPNLVTVLVVARLLVGVAQGFIFPSIHTVLAQWVPPFERSRSVSLTTSGMYLGAASGMLLLPSLVKYKGPQSVFLAEAALGAIWTFLWFKFASDAPRSDHSKATSAGFGHVLLPITKSEDNKVGLQKTTMQNGSVHVAKIPWKSITFCLPIWAIVVNSFTFHYALYVLMNWLPTYFELGLKQSLQEMGSSKMLPYLNMFIFSNIGGTAADYLITRRILSVTKTRKFLNTLGFLVASVALMVLPSFRSSTGAVFCSSIALGSLALGRAGFAVNHMDVAPKYAGIVMGISNTAGTLAGVVGVGVTGRILDAAKNANVDLSSSESWKPVFFLPGCFCIEFSSALTMEDQKGAAVRASSSSSSSAAAVAAPAPPPPLPALAPPPPAPPQSSSSSDVAAAAAAPKEEPLPPADGGQRVRFSVELKPGETTIVSWKRLLKESNKGGGSLPIASVAERPLAVQVGTGGPPAENELKDAVPPPNRFSAVIEKIERLYMGKQSSDEEELDDIPDDDQYDTEDSFIDDAELDEYFQVDKMSTKHNGYFVNKGKLEQMLIKNDCYGVIMEMNRGQTLALCEPSSSPKEAPKRRRRRDSTKLHGDGSHVLVPGGPAKVGSMRIKDAARNAPVMGRKPSPAKVYAPYGEHYSEEGRSLKYKSKTTTTVYKRKSADFTIKSEEQSTMRVPNKDVLSLPLELKDFDKHKSGVLASEDTTHRASVSHSFDPLYQASRSKGQVEFQPKKLLKSETGEVSAKIRRKEKYGSSDFPAMNSSMSVYPMHAVQPSTRVKESSSMRPKGTTLERAIRDLEKIVAECRPPSLDVHEVDPAFQGIKRRLPQEVKQKLAKVARLSANQGKISEDELIDRLMGILGHLVQRKTLKKNMREMVELGISAKQQKADRFQQIKREVNEMIRARVSQLKSKLAEKQDGSADDFQEINNDERRTLKGRYSMDAALEDKICDLYDLYVELAEKQDGSADDFQEINNDERRTLKGRYSMDAALEDKICDLYDLYVEGMDEDKGPQSRKLYVELAELWPSGYMDNVGIKDAIYRSKERKRSLYRQHKVHDEERIKRKKLASTKRIDETNPAAQLRAGQEKPVPVVDATARFLAPLDKLISNQPAGSTGRAMDSVQPADSSQHTLKNPDKVRVANMSTNAEDASKAFVDVKKKLKRKAESELSDTHIHSQKVPSQHITEKQKSPRIMDDTNMSYQPKPSLELPGPTGSDQPS</sequence>
<gene>
    <name evidence="5" type="ORF">C4D60_Mb08t32200</name>
</gene>
<dbReference type="PANTHER" id="PTHR21669">
    <property type="entry name" value="CAPZ-INTERACTING PROTEIN AND RELATED PROTEINS"/>
    <property type="match status" value="1"/>
</dbReference>
<comment type="subcellular location">
    <subcellularLocation>
        <location evidence="1">Membrane</location>
        <topology evidence="1">Multi-pass membrane protein</topology>
    </subcellularLocation>
</comment>
<dbReference type="GO" id="GO:0022857">
    <property type="term" value="F:transmembrane transporter activity"/>
    <property type="evidence" value="ECO:0007669"/>
    <property type="project" value="InterPro"/>
</dbReference>